<reference evidence="4" key="1">
    <citation type="submission" date="2024-04" db="EMBL/GenBank/DDBJ databases">
        <title>Salinicola lusitanus LLJ914,a marine bacterium isolated from the Okinawa Trough.</title>
        <authorList>
            <person name="Li J."/>
        </authorList>
    </citation>
    <scope>NUCLEOTIDE SEQUENCE [LARGE SCALE GENOMIC DNA]</scope>
</reference>
<name>A0AAW0Q1F0_9GOBI</name>
<dbReference type="PANTHER" id="PTHR23080">
    <property type="entry name" value="THAP DOMAIN PROTEIN"/>
    <property type="match status" value="1"/>
</dbReference>
<feature type="domain" description="Transposase Helix-turn-helix" evidence="2">
    <location>
        <begin position="166"/>
        <end position="212"/>
    </location>
</feature>
<evidence type="ECO:0000313" key="3">
    <source>
        <dbReference type="EMBL" id="KAK7944467.1"/>
    </source>
</evidence>
<gene>
    <name evidence="3" type="ORF">WMY93_000195</name>
</gene>
<feature type="compositionally biased region" description="Basic residues" evidence="1">
    <location>
        <begin position="55"/>
        <end position="76"/>
    </location>
</feature>
<dbReference type="InterPro" id="IPR027805">
    <property type="entry name" value="Transposase_HTH_dom"/>
</dbReference>
<dbReference type="Proteomes" id="UP001460270">
    <property type="component" value="Unassembled WGS sequence"/>
</dbReference>
<evidence type="ECO:0000313" key="4">
    <source>
        <dbReference type="Proteomes" id="UP001460270"/>
    </source>
</evidence>
<protein>
    <recommendedName>
        <fullName evidence="2">Transposase Helix-turn-helix domain-containing protein</fullName>
    </recommendedName>
</protein>
<accession>A0AAW0Q1F0</accession>
<feature type="compositionally biased region" description="Low complexity" evidence="1">
    <location>
        <begin position="79"/>
        <end position="88"/>
    </location>
</feature>
<dbReference type="Pfam" id="PF13613">
    <property type="entry name" value="HTH_Tnp_4"/>
    <property type="match status" value="1"/>
</dbReference>
<feature type="region of interest" description="Disordered" evidence="1">
    <location>
        <begin position="1"/>
        <end position="88"/>
    </location>
</feature>
<evidence type="ECO:0000259" key="2">
    <source>
        <dbReference type="Pfam" id="PF13613"/>
    </source>
</evidence>
<dbReference type="EMBL" id="JBBPFD010000001">
    <property type="protein sequence ID" value="KAK7944467.1"/>
    <property type="molecule type" value="Genomic_DNA"/>
</dbReference>
<sequence>MFQLQGKRQSKEAPSQSDDGSQSRSTKDDGTEPGADLCPEMPSDDIKDPDFVPFLRHRSGKKKSERCKKQKRRKEAPRRSQSTSTSSQQRIVEQRLMLIFALSACGLIRLKQENEQYKDLLRASHFSFSALQSTAAQVAFSTGLSGAVFTWLLDVLRDGVRVVCGSLTLEDHLLLILTKLRSGLTHTDLVFRFTVAEHDVANVLRSWLPVMSQV</sequence>
<comment type="caution">
    <text evidence="3">The sequence shown here is derived from an EMBL/GenBank/DDBJ whole genome shotgun (WGS) entry which is preliminary data.</text>
</comment>
<feature type="compositionally biased region" description="Polar residues" evidence="1">
    <location>
        <begin position="12"/>
        <end position="24"/>
    </location>
</feature>
<dbReference type="AlphaFoldDB" id="A0AAW0Q1F0"/>
<proteinExistence type="predicted"/>
<organism evidence="3 4">
    <name type="scientific">Mugilogobius chulae</name>
    <name type="common">yellowstripe goby</name>
    <dbReference type="NCBI Taxonomy" id="88201"/>
    <lineage>
        <taxon>Eukaryota</taxon>
        <taxon>Metazoa</taxon>
        <taxon>Chordata</taxon>
        <taxon>Craniata</taxon>
        <taxon>Vertebrata</taxon>
        <taxon>Euteleostomi</taxon>
        <taxon>Actinopterygii</taxon>
        <taxon>Neopterygii</taxon>
        <taxon>Teleostei</taxon>
        <taxon>Neoteleostei</taxon>
        <taxon>Acanthomorphata</taxon>
        <taxon>Gobiaria</taxon>
        <taxon>Gobiiformes</taxon>
        <taxon>Gobioidei</taxon>
        <taxon>Gobiidae</taxon>
        <taxon>Gobionellinae</taxon>
        <taxon>Mugilogobius</taxon>
    </lineage>
</organism>
<evidence type="ECO:0000256" key="1">
    <source>
        <dbReference type="SAM" id="MobiDB-lite"/>
    </source>
</evidence>
<keyword evidence="4" id="KW-1185">Reference proteome</keyword>